<keyword evidence="5" id="KW-1185">Reference proteome</keyword>
<keyword evidence="2 4" id="KW-0012">Acyltransferase</keyword>
<dbReference type="Proteomes" id="UP001595791">
    <property type="component" value="Unassembled WGS sequence"/>
</dbReference>
<organism evidence="4 5">
    <name type="scientific">Chitinimonas lacunae</name>
    <dbReference type="NCBI Taxonomy" id="1963018"/>
    <lineage>
        <taxon>Bacteria</taxon>
        <taxon>Pseudomonadati</taxon>
        <taxon>Pseudomonadota</taxon>
        <taxon>Betaproteobacteria</taxon>
        <taxon>Neisseriales</taxon>
        <taxon>Chitinibacteraceae</taxon>
        <taxon>Chitinimonas</taxon>
    </lineage>
</organism>
<dbReference type="InterPro" id="IPR016181">
    <property type="entry name" value="Acyl_CoA_acyltransferase"/>
</dbReference>
<dbReference type="PANTHER" id="PTHR10545:SF29">
    <property type="entry name" value="GH14572P-RELATED"/>
    <property type="match status" value="1"/>
</dbReference>
<sequence>MKVAFTIRDAAPGDEAALHGLIHELAVYEKLTHLFTATPEQLRHHLFGQPRYAEALVAEIVRPDGAQAVGFALYFHNYSTFLAKPGLYLEDLFVLPEYRRNGIGEKLFRQVAARAVERGCGRFEWAVLDWNTPVLAFYRKLGATIMPEWQLCRVAGDTLRTLASSTDEQKDMSG</sequence>
<protein>
    <submittedName>
        <fullName evidence="4">GNAT family N-acetyltransferase</fullName>
        <ecNumber evidence="4">2.3.-.-</ecNumber>
    </submittedName>
</protein>
<dbReference type="InterPro" id="IPR051016">
    <property type="entry name" value="Diverse_Substrate_AcTransf"/>
</dbReference>
<dbReference type="EC" id="2.3.-.-" evidence="4"/>
<dbReference type="SUPFAM" id="SSF55729">
    <property type="entry name" value="Acyl-CoA N-acyltransferases (Nat)"/>
    <property type="match status" value="1"/>
</dbReference>
<dbReference type="EMBL" id="JBHSBU010000001">
    <property type="protein sequence ID" value="MFC4159822.1"/>
    <property type="molecule type" value="Genomic_DNA"/>
</dbReference>
<proteinExistence type="predicted"/>
<gene>
    <name evidence="4" type="ORF">ACFOW7_10740</name>
</gene>
<dbReference type="Gene3D" id="3.40.630.30">
    <property type="match status" value="1"/>
</dbReference>
<reference evidence="5" key="1">
    <citation type="journal article" date="2019" name="Int. J. Syst. Evol. Microbiol.">
        <title>The Global Catalogue of Microorganisms (GCM) 10K type strain sequencing project: providing services to taxonomists for standard genome sequencing and annotation.</title>
        <authorList>
            <consortium name="The Broad Institute Genomics Platform"/>
            <consortium name="The Broad Institute Genome Sequencing Center for Infectious Disease"/>
            <person name="Wu L."/>
            <person name="Ma J."/>
        </authorList>
    </citation>
    <scope>NUCLEOTIDE SEQUENCE [LARGE SCALE GENOMIC DNA]</scope>
    <source>
        <strain evidence="5">LMG 29894</strain>
    </source>
</reference>
<evidence type="ECO:0000313" key="4">
    <source>
        <dbReference type="EMBL" id="MFC4159822.1"/>
    </source>
</evidence>
<feature type="domain" description="N-acetyltransferase" evidence="3">
    <location>
        <begin position="5"/>
        <end position="160"/>
    </location>
</feature>
<dbReference type="CDD" id="cd04301">
    <property type="entry name" value="NAT_SF"/>
    <property type="match status" value="1"/>
</dbReference>
<evidence type="ECO:0000256" key="1">
    <source>
        <dbReference type="ARBA" id="ARBA00022679"/>
    </source>
</evidence>
<keyword evidence="1 4" id="KW-0808">Transferase</keyword>
<name>A0ABV8MQ60_9NEIS</name>
<dbReference type="RefSeq" id="WP_378163990.1">
    <property type="nucleotide sequence ID" value="NZ_JBHSBU010000001.1"/>
</dbReference>
<comment type="caution">
    <text evidence="4">The sequence shown here is derived from an EMBL/GenBank/DDBJ whole genome shotgun (WGS) entry which is preliminary data.</text>
</comment>
<accession>A0ABV8MQ60</accession>
<evidence type="ECO:0000313" key="5">
    <source>
        <dbReference type="Proteomes" id="UP001595791"/>
    </source>
</evidence>
<dbReference type="GO" id="GO:0016746">
    <property type="term" value="F:acyltransferase activity"/>
    <property type="evidence" value="ECO:0007669"/>
    <property type="project" value="UniProtKB-KW"/>
</dbReference>
<dbReference type="PANTHER" id="PTHR10545">
    <property type="entry name" value="DIAMINE N-ACETYLTRANSFERASE"/>
    <property type="match status" value="1"/>
</dbReference>
<evidence type="ECO:0000256" key="2">
    <source>
        <dbReference type="ARBA" id="ARBA00023315"/>
    </source>
</evidence>
<dbReference type="PROSITE" id="PS51186">
    <property type="entry name" value="GNAT"/>
    <property type="match status" value="1"/>
</dbReference>
<dbReference type="InterPro" id="IPR000182">
    <property type="entry name" value="GNAT_dom"/>
</dbReference>
<evidence type="ECO:0000259" key="3">
    <source>
        <dbReference type="PROSITE" id="PS51186"/>
    </source>
</evidence>
<dbReference type="Pfam" id="PF00583">
    <property type="entry name" value="Acetyltransf_1"/>
    <property type="match status" value="1"/>
</dbReference>